<dbReference type="GO" id="GO:0019323">
    <property type="term" value="P:pentose catabolic process"/>
    <property type="evidence" value="ECO:0007669"/>
    <property type="project" value="TreeGrafter"/>
</dbReference>
<evidence type="ECO:0000256" key="1">
    <source>
        <dbReference type="ARBA" id="ARBA00022723"/>
    </source>
</evidence>
<dbReference type="AlphaFoldDB" id="A0AAV9NDD9"/>
<dbReference type="PANTHER" id="PTHR22789:SF0">
    <property type="entry name" value="3-OXO-TETRONATE 4-PHOSPHATE DECARBOXYLASE-RELATED"/>
    <property type="match status" value="1"/>
</dbReference>
<dbReference type="Pfam" id="PF00596">
    <property type="entry name" value="Aldolase_II"/>
    <property type="match status" value="1"/>
</dbReference>
<protein>
    <recommendedName>
        <fullName evidence="3">Class II aldolase/adducin N-terminal domain-containing protein</fullName>
    </recommendedName>
</protein>
<comment type="caution">
    <text evidence="4">The sequence shown here is derived from an EMBL/GenBank/DDBJ whole genome shotgun (WGS) entry which is preliminary data.</text>
</comment>
<name>A0AAV9NDD9_9EURO</name>
<sequence>MPRNMPPATVASHRDLVEYYISDASPVDSTAPRGYLERCIHSEIYKKYPTVNGVIHSHSHAVVPYTISGVPLRPCFHMAGFLGQSTPVFNIAEHYQSGDIQDLLIREVRLGEALASHFGKGSKDEPLQAVVLMRGHGFTTVASSPEECIFRAIYTQDNAGIQTTSLALNAGLARSSKASSTSIPEVHYLSDDEVAAATGMGQNAWTRAWSLWVREVQADPLYVIDD</sequence>
<dbReference type="SMART" id="SM01007">
    <property type="entry name" value="Aldolase_II"/>
    <property type="match status" value="1"/>
</dbReference>
<proteinExistence type="predicted"/>
<dbReference type="PANTHER" id="PTHR22789">
    <property type="entry name" value="FUCULOSE PHOSPHATE ALDOLASE"/>
    <property type="match status" value="1"/>
</dbReference>
<dbReference type="InterPro" id="IPR001303">
    <property type="entry name" value="Aldolase_II/adducin_N"/>
</dbReference>
<dbReference type="Proteomes" id="UP001358417">
    <property type="component" value="Unassembled WGS sequence"/>
</dbReference>
<evidence type="ECO:0000313" key="5">
    <source>
        <dbReference type="Proteomes" id="UP001358417"/>
    </source>
</evidence>
<dbReference type="Gene3D" id="3.40.225.10">
    <property type="entry name" value="Class II aldolase/adducin N-terminal domain"/>
    <property type="match status" value="1"/>
</dbReference>
<dbReference type="EMBL" id="JAVRRD010000009">
    <property type="protein sequence ID" value="KAK5055086.1"/>
    <property type="molecule type" value="Genomic_DNA"/>
</dbReference>
<dbReference type="SUPFAM" id="SSF53639">
    <property type="entry name" value="AraD/HMP-PK domain-like"/>
    <property type="match status" value="1"/>
</dbReference>
<gene>
    <name evidence="4" type="ORF">LTR84_012834</name>
</gene>
<dbReference type="GO" id="GO:0005829">
    <property type="term" value="C:cytosol"/>
    <property type="evidence" value="ECO:0007669"/>
    <property type="project" value="TreeGrafter"/>
</dbReference>
<organism evidence="4 5">
    <name type="scientific">Exophiala bonariae</name>
    <dbReference type="NCBI Taxonomy" id="1690606"/>
    <lineage>
        <taxon>Eukaryota</taxon>
        <taxon>Fungi</taxon>
        <taxon>Dikarya</taxon>
        <taxon>Ascomycota</taxon>
        <taxon>Pezizomycotina</taxon>
        <taxon>Eurotiomycetes</taxon>
        <taxon>Chaetothyriomycetidae</taxon>
        <taxon>Chaetothyriales</taxon>
        <taxon>Herpotrichiellaceae</taxon>
        <taxon>Exophiala</taxon>
    </lineage>
</organism>
<dbReference type="InterPro" id="IPR036409">
    <property type="entry name" value="Aldolase_II/adducin_N_sf"/>
</dbReference>
<keyword evidence="5" id="KW-1185">Reference proteome</keyword>
<accession>A0AAV9NDD9</accession>
<reference evidence="4 5" key="1">
    <citation type="submission" date="2023-08" db="EMBL/GenBank/DDBJ databases">
        <title>Black Yeasts Isolated from many extreme environments.</title>
        <authorList>
            <person name="Coleine C."/>
            <person name="Stajich J.E."/>
            <person name="Selbmann L."/>
        </authorList>
    </citation>
    <scope>NUCLEOTIDE SEQUENCE [LARGE SCALE GENOMIC DNA]</scope>
    <source>
        <strain evidence="4 5">CCFEE 5792</strain>
    </source>
</reference>
<dbReference type="GO" id="GO:0016832">
    <property type="term" value="F:aldehyde-lyase activity"/>
    <property type="evidence" value="ECO:0007669"/>
    <property type="project" value="TreeGrafter"/>
</dbReference>
<dbReference type="RefSeq" id="XP_064707517.1">
    <property type="nucleotide sequence ID" value="XM_064856341.1"/>
</dbReference>
<keyword evidence="1" id="KW-0479">Metal-binding</keyword>
<dbReference type="GeneID" id="89980971"/>
<feature type="domain" description="Class II aldolase/adducin N-terminal" evidence="3">
    <location>
        <begin position="7"/>
        <end position="163"/>
    </location>
</feature>
<evidence type="ECO:0000256" key="2">
    <source>
        <dbReference type="ARBA" id="ARBA00023239"/>
    </source>
</evidence>
<evidence type="ECO:0000259" key="3">
    <source>
        <dbReference type="SMART" id="SM01007"/>
    </source>
</evidence>
<evidence type="ECO:0000313" key="4">
    <source>
        <dbReference type="EMBL" id="KAK5055086.1"/>
    </source>
</evidence>
<dbReference type="GO" id="GO:0046872">
    <property type="term" value="F:metal ion binding"/>
    <property type="evidence" value="ECO:0007669"/>
    <property type="project" value="UniProtKB-KW"/>
</dbReference>
<dbReference type="InterPro" id="IPR050197">
    <property type="entry name" value="Aldolase_class_II_sugar_metab"/>
</dbReference>
<keyword evidence="2" id="KW-0456">Lyase</keyword>